<dbReference type="STRING" id="1301098.PKB_3080"/>
<dbReference type="AlphaFoldDB" id="A0A024HIU4"/>
<name>A0A024HIU4_PSEKB</name>
<evidence type="ECO:0000313" key="4">
    <source>
        <dbReference type="Proteomes" id="UP000025241"/>
    </source>
</evidence>
<feature type="transmembrane region" description="Helical" evidence="2">
    <location>
        <begin position="6"/>
        <end position="24"/>
    </location>
</feature>
<dbReference type="HOGENOM" id="CLU_3102750_0_0_6"/>
<dbReference type="PATRIC" id="fig|1301098.3.peg.3106"/>
<keyword evidence="2" id="KW-1133">Transmembrane helix</keyword>
<keyword evidence="2" id="KW-0472">Membrane</keyword>
<evidence type="ECO:0000313" key="3">
    <source>
        <dbReference type="EMBL" id="CDF84427.1"/>
    </source>
</evidence>
<reference evidence="3 4" key="1">
    <citation type="submission" date="2013-03" db="EMBL/GenBank/DDBJ databases">
        <authorList>
            <person name="Linke B."/>
        </authorList>
    </citation>
    <scope>NUCLEOTIDE SEQUENCE [LARGE SCALE GENOMIC DNA]</scope>
    <source>
        <strain evidence="3 4">B13</strain>
    </source>
</reference>
<keyword evidence="4" id="KW-1185">Reference proteome</keyword>
<sequence length="51" mass="5755">MDSFDIGLTIVVAIVVLGTLINFFDRGYRPADVREPTDSASSHKTMRTKRR</sequence>
<proteinExistence type="predicted"/>
<dbReference type="EMBL" id="HG322950">
    <property type="protein sequence ID" value="CDF84427.1"/>
    <property type="molecule type" value="Genomic_DNA"/>
</dbReference>
<dbReference type="KEGG" id="pkc:PKB_3080"/>
<organism evidence="3 4">
    <name type="scientific">Pseudomonas knackmussii (strain DSM 6978 / CCUG 54928 / LMG 23759 / B13)</name>
    <dbReference type="NCBI Taxonomy" id="1301098"/>
    <lineage>
        <taxon>Bacteria</taxon>
        <taxon>Pseudomonadati</taxon>
        <taxon>Pseudomonadota</taxon>
        <taxon>Gammaproteobacteria</taxon>
        <taxon>Pseudomonadales</taxon>
        <taxon>Pseudomonadaceae</taxon>
        <taxon>Pseudomonas</taxon>
    </lineage>
</organism>
<evidence type="ECO:0000256" key="1">
    <source>
        <dbReference type="SAM" id="MobiDB-lite"/>
    </source>
</evidence>
<feature type="region of interest" description="Disordered" evidence="1">
    <location>
        <begin position="30"/>
        <end position="51"/>
    </location>
</feature>
<protein>
    <submittedName>
        <fullName evidence="3">Hypothetical membrane protein</fullName>
    </submittedName>
</protein>
<accession>A0A024HIU4</accession>
<reference evidence="3 4" key="2">
    <citation type="submission" date="2014-05" db="EMBL/GenBank/DDBJ databases">
        <title>Genome sequence of the 3-chlorobenzoate degrading bacterium Pseudomonas knackmussii B13 shows multiple evidence for horizontal gene transfer.</title>
        <authorList>
            <person name="Miyazaki R."/>
            <person name="Bertelli C."/>
            <person name="Falquet L."/>
            <person name="Robinson-Rechavi M."/>
            <person name="Gharib W."/>
            <person name="Roy S."/>
            <person name="Van der Meer J.R."/>
        </authorList>
    </citation>
    <scope>NUCLEOTIDE SEQUENCE [LARGE SCALE GENOMIC DNA]</scope>
    <source>
        <strain evidence="3 4">B13</strain>
    </source>
</reference>
<keyword evidence="2" id="KW-0812">Transmembrane</keyword>
<dbReference type="RefSeq" id="WP_156958038.1">
    <property type="nucleotide sequence ID" value="NZ_HG322950.1"/>
</dbReference>
<gene>
    <name evidence="3" type="ORF">PKB_3080</name>
</gene>
<dbReference type="Proteomes" id="UP000025241">
    <property type="component" value="Chromosome I"/>
</dbReference>
<evidence type="ECO:0000256" key="2">
    <source>
        <dbReference type="SAM" id="Phobius"/>
    </source>
</evidence>